<dbReference type="Proteomes" id="UP000826271">
    <property type="component" value="Unassembled WGS sequence"/>
</dbReference>
<dbReference type="CDD" id="cd00028">
    <property type="entry name" value="B_lectin"/>
    <property type="match status" value="1"/>
</dbReference>
<dbReference type="EMBL" id="WHWC01000413">
    <property type="protein sequence ID" value="KAG8362616.1"/>
    <property type="molecule type" value="Genomic_DNA"/>
</dbReference>
<sequence>MTSNVQSMSQNQKRRFVLNLIFCYFLFLLPCYADADAGNDTIIQGQPLRDGDYLDSANKIFRLQFFSPGNSKSRYVGIFYSVLQSENDKPVWVANRNTPTPNLFAMLMIDSSDGLLKISYRGGNAIVSNSAPSASNTSATILDNGNLVLRGLNGDGSINRTLWQSFDYPTDTLLPGMKLGINFRTGHKWSLSSWVSDDVPASGSFSLGTDPNNSGQLIMWWQGNVYWKSGVWEKRHLNTFALDSSINFGFISNENETYFTYPVNSSITLVIIDRSGMIKITQEDSETFDFYFCTLAGIRNAGCS</sequence>
<keyword evidence="2" id="KW-0325">Glycoprotein</keyword>
<dbReference type="Pfam" id="PF01453">
    <property type="entry name" value="B_lectin"/>
    <property type="match status" value="1"/>
</dbReference>
<comment type="caution">
    <text evidence="5">The sequence shown here is derived from an EMBL/GenBank/DDBJ whole genome shotgun (WGS) entry which is preliminary data.</text>
</comment>
<evidence type="ECO:0000313" key="6">
    <source>
        <dbReference type="Proteomes" id="UP000826271"/>
    </source>
</evidence>
<dbReference type="PANTHER" id="PTHR32444">
    <property type="entry name" value="BULB-TYPE LECTIN DOMAIN-CONTAINING PROTEIN"/>
    <property type="match status" value="1"/>
</dbReference>
<dbReference type="SUPFAM" id="SSF51110">
    <property type="entry name" value="alpha-D-mannose-specific plant lectins"/>
    <property type="match status" value="1"/>
</dbReference>
<dbReference type="InterPro" id="IPR036426">
    <property type="entry name" value="Bulb-type_lectin_dom_sf"/>
</dbReference>
<organism evidence="5 6">
    <name type="scientific">Buddleja alternifolia</name>
    <dbReference type="NCBI Taxonomy" id="168488"/>
    <lineage>
        <taxon>Eukaryota</taxon>
        <taxon>Viridiplantae</taxon>
        <taxon>Streptophyta</taxon>
        <taxon>Embryophyta</taxon>
        <taxon>Tracheophyta</taxon>
        <taxon>Spermatophyta</taxon>
        <taxon>Magnoliopsida</taxon>
        <taxon>eudicotyledons</taxon>
        <taxon>Gunneridae</taxon>
        <taxon>Pentapetalae</taxon>
        <taxon>asterids</taxon>
        <taxon>lamiids</taxon>
        <taxon>Lamiales</taxon>
        <taxon>Scrophulariaceae</taxon>
        <taxon>Buddlejeae</taxon>
        <taxon>Buddleja</taxon>
    </lineage>
</organism>
<evidence type="ECO:0000256" key="3">
    <source>
        <dbReference type="SAM" id="SignalP"/>
    </source>
</evidence>
<evidence type="ECO:0000256" key="1">
    <source>
        <dbReference type="ARBA" id="ARBA00022729"/>
    </source>
</evidence>
<feature type="domain" description="Bulb-type lectin" evidence="4">
    <location>
        <begin position="39"/>
        <end position="162"/>
    </location>
</feature>
<reference evidence="5" key="1">
    <citation type="submission" date="2019-10" db="EMBL/GenBank/DDBJ databases">
        <authorList>
            <person name="Zhang R."/>
            <person name="Pan Y."/>
            <person name="Wang J."/>
            <person name="Ma R."/>
            <person name="Yu S."/>
        </authorList>
    </citation>
    <scope>NUCLEOTIDE SEQUENCE</scope>
    <source>
        <strain evidence="5">LA-IB0</strain>
        <tissue evidence="5">Leaf</tissue>
    </source>
</reference>
<dbReference type="PROSITE" id="PS50927">
    <property type="entry name" value="BULB_LECTIN"/>
    <property type="match status" value="1"/>
</dbReference>
<protein>
    <recommendedName>
        <fullName evidence="4">Bulb-type lectin domain-containing protein</fullName>
    </recommendedName>
</protein>
<feature type="chain" id="PRO_5043473565" description="Bulb-type lectin domain-containing protein" evidence="3">
    <location>
        <begin position="36"/>
        <end position="304"/>
    </location>
</feature>
<proteinExistence type="predicted"/>
<evidence type="ECO:0000256" key="2">
    <source>
        <dbReference type="ARBA" id="ARBA00023180"/>
    </source>
</evidence>
<evidence type="ECO:0000313" key="5">
    <source>
        <dbReference type="EMBL" id="KAG8362616.1"/>
    </source>
</evidence>
<dbReference type="PANTHER" id="PTHR32444:SF128">
    <property type="entry name" value="CURCULIN-LIKE (MANNOSE-BINDING) LECTIN FAMILY PROTEIN"/>
    <property type="match status" value="1"/>
</dbReference>
<feature type="signal peptide" evidence="3">
    <location>
        <begin position="1"/>
        <end position="35"/>
    </location>
</feature>
<accession>A0AAV6W051</accession>
<keyword evidence="1 3" id="KW-0732">Signal</keyword>
<dbReference type="Gene3D" id="2.90.10.10">
    <property type="entry name" value="Bulb-type lectin domain"/>
    <property type="match status" value="1"/>
</dbReference>
<dbReference type="SMART" id="SM00108">
    <property type="entry name" value="B_lectin"/>
    <property type="match status" value="1"/>
</dbReference>
<dbReference type="InterPro" id="IPR001480">
    <property type="entry name" value="Bulb-type_lectin_dom"/>
</dbReference>
<dbReference type="AlphaFoldDB" id="A0AAV6W051"/>
<name>A0AAV6W051_9LAMI</name>
<gene>
    <name evidence="5" type="ORF">BUALT_BualtUnG0058000</name>
</gene>
<keyword evidence="6" id="KW-1185">Reference proteome</keyword>
<evidence type="ECO:0000259" key="4">
    <source>
        <dbReference type="PROSITE" id="PS50927"/>
    </source>
</evidence>